<dbReference type="AlphaFoldDB" id="A0A0R2CBS0"/>
<feature type="transmembrane region" description="Helical" evidence="17">
    <location>
        <begin position="360"/>
        <end position="383"/>
    </location>
</feature>
<dbReference type="InterPro" id="IPR018365">
    <property type="entry name" value="Cell_cycle_FtsW-rel_CS"/>
</dbReference>
<evidence type="ECO:0000256" key="16">
    <source>
        <dbReference type="ARBA" id="ARBA00049966"/>
    </source>
</evidence>
<evidence type="ECO:0000256" key="6">
    <source>
        <dbReference type="ARBA" id="ARBA00022984"/>
    </source>
</evidence>
<evidence type="ECO:0000256" key="13">
    <source>
        <dbReference type="ARBA" id="ARBA00041418"/>
    </source>
</evidence>
<comment type="catalytic activity">
    <reaction evidence="15">
        <text>[GlcNAc-(1-&gt;4)-Mur2Ac(oyl-L-Ala-gamma-D-Glu-L-Lys-D-Ala-D-Ala)](n)-di-trans,octa-cis-undecaprenyl diphosphate + beta-D-GlcNAc-(1-&gt;4)-Mur2Ac(oyl-L-Ala-gamma-D-Glu-L-Lys-D-Ala-D-Ala)-di-trans,octa-cis-undecaprenyl diphosphate = [GlcNAc-(1-&gt;4)-Mur2Ac(oyl-L-Ala-gamma-D-Glu-L-Lys-D-Ala-D-Ala)](n+1)-di-trans,octa-cis-undecaprenyl diphosphate + di-trans,octa-cis-undecaprenyl diphosphate + H(+)</text>
        <dbReference type="Rhea" id="RHEA:23708"/>
        <dbReference type="Rhea" id="RHEA-COMP:9602"/>
        <dbReference type="Rhea" id="RHEA-COMP:9603"/>
        <dbReference type="ChEBI" id="CHEBI:15378"/>
        <dbReference type="ChEBI" id="CHEBI:58405"/>
        <dbReference type="ChEBI" id="CHEBI:60033"/>
        <dbReference type="ChEBI" id="CHEBI:78435"/>
        <dbReference type="EC" id="2.4.99.28"/>
    </reaction>
</comment>
<proteinExistence type="inferred from homology"/>
<dbReference type="GO" id="GO:0008360">
    <property type="term" value="P:regulation of cell shape"/>
    <property type="evidence" value="ECO:0007669"/>
    <property type="project" value="UniProtKB-KW"/>
</dbReference>
<evidence type="ECO:0000256" key="9">
    <source>
        <dbReference type="ARBA" id="ARBA00032370"/>
    </source>
</evidence>
<evidence type="ECO:0000256" key="11">
    <source>
        <dbReference type="ARBA" id="ARBA00038053"/>
    </source>
</evidence>
<evidence type="ECO:0000256" key="5">
    <source>
        <dbReference type="ARBA" id="ARBA00022960"/>
    </source>
</evidence>
<evidence type="ECO:0000313" key="19">
    <source>
        <dbReference type="Proteomes" id="UP000051576"/>
    </source>
</evidence>
<organism evidence="18 19">
    <name type="scientific">Liquorilactobacillus vini DSM 20605</name>
    <dbReference type="NCBI Taxonomy" id="1133569"/>
    <lineage>
        <taxon>Bacteria</taxon>
        <taxon>Bacillati</taxon>
        <taxon>Bacillota</taxon>
        <taxon>Bacilli</taxon>
        <taxon>Lactobacillales</taxon>
        <taxon>Lactobacillaceae</taxon>
        <taxon>Liquorilactobacillus</taxon>
    </lineage>
</organism>
<dbReference type="STRING" id="1133569.FD21_GL000101"/>
<protein>
    <recommendedName>
        <fullName evidence="12">Probable peptidoglycan glycosyltransferase FtsW</fullName>
        <ecNumber evidence="14">2.4.99.28</ecNumber>
    </recommendedName>
    <alternativeName>
        <fullName evidence="13">Cell division protein FtsW</fullName>
    </alternativeName>
    <alternativeName>
        <fullName evidence="10">Cell wall polymerase</fullName>
    </alternativeName>
    <alternativeName>
        <fullName evidence="9">Peptidoglycan polymerase</fullName>
    </alternativeName>
</protein>
<feature type="transmembrane region" description="Helical" evidence="17">
    <location>
        <begin position="152"/>
        <end position="167"/>
    </location>
</feature>
<evidence type="ECO:0000256" key="10">
    <source>
        <dbReference type="ARBA" id="ARBA00033270"/>
    </source>
</evidence>
<evidence type="ECO:0000256" key="8">
    <source>
        <dbReference type="ARBA" id="ARBA00023136"/>
    </source>
</evidence>
<feature type="transmembrane region" description="Helical" evidence="17">
    <location>
        <begin position="109"/>
        <end position="131"/>
    </location>
</feature>
<evidence type="ECO:0000256" key="12">
    <source>
        <dbReference type="ARBA" id="ARBA00041185"/>
    </source>
</evidence>
<dbReference type="InterPro" id="IPR001182">
    <property type="entry name" value="FtsW/RodA"/>
</dbReference>
<keyword evidence="18" id="KW-0132">Cell division</keyword>
<dbReference type="GO" id="GO:0032153">
    <property type="term" value="C:cell division site"/>
    <property type="evidence" value="ECO:0007669"/>
    <property type="project" value="TreeGrafter"/>
</dbReference>
<feature type="transmembrane region" description="Helical" evidence="17">
    <location>
        <begin position="294"/>
        <end position="315"/>
    </location>
</feature>
<comment type="similarity">
    <text evidence="11">Belongs to the SEDS family. FtsW subfamily.</text>
</comment>
<evidence type="ECO:0000256" key="17">
    <source>
        <dbReference type="SAM" id="Phobius"/>
    </source>
</evidence>
<dbReference type="EMBL" id="AYYX01000010">
    <property type="protein sequence ID" value="KRM89176.1"/>
    <property type="molecule type" value="Genomic_DNA"/>
</dbReference>
<evidence type="ECO:0000313" key="18">
    <source>
        <dbReference type="EMBL" id="KRM89176.1"/>
    </source>
</evidence>
<dbReference type="Proteomes" id="UP000051576">
    <property type="component" value="Unassembled WGS sequence"/>
</dbReference>
<dbReference type="GO" id="GO:0015648">
    <property type="term" value="F:lipid-linked peptidoglycan transporter activity"/>
    <property type="evidence" value="ECO:0007669"/>
    <property type="project" value="TreeGrafter"/>
</dbReference>
<dbReference type="PROSITE" id="PS00428">
    <property type="entry name" value="FTSW_RODA_SPOVE"/>
    <property type="match status" value="1"/>
</dbReference>
<keyword evidence="2" id="KW-0328">Glycosyltransferase</keyword>
<reference evidence="18 19" key="1">
    <citation type="journal article" date="2015" name="Genome Announc.">
        <title>Expanding the biotechnology potential of lactobacilli through comparative genomics of 213 strains and associated genera.</title>
        <authorList>
            <person name="Sun Z."/>
            <person name="Harris H.M."/>
            <person name="McCann A."/>
            <person name="Guo C."/>
            <person name="Argimon S."/>
            <person name="Zhang W."/>
            <person name="Yang X."/>
            <person name="Jeffery I.B."/>
            <person name="Cooney J.C."/>
            <person name="Kagawa T.F."/>
            <person name="Liu W."/>
            <person name="Song Y."/>
            <person name="Salvetti E."/>
            <person name="Wrobel A."/>
            <person name="Rasinkangas P."/>
            <person name="Parkhill J."/>
            <person name="Rea M.C."/>
            <person name="O'Sullivan O."/>
            <person name="Ritari J."/>
            <person name="Douillard F.P."/>
            <person name="Paul Ross R."/>
            <person name="Yang R."/>
            <person name="Briner A.E."/>
            <person name="Felis G.E."/>
            <person name="de Vos W.M."/>
            <person name="Barrangou R."/>
            <person name="Klaenhammer T.R."/>
            <person name="Caufield P.W."/>
            <person name="Cui Y."/>
            <person name="Zhang H."/>
            <person name="O'Toole P.W."/>
        </authorList>
    </citation>
    <scope>NUCLEOTIDE SEQUENCE [LARGE SCALE GENOMIC DNA]</scope>
    <source>
        <strain evidence="18 19">DSM 20605</strain>
    </source>
</reference>
<keyword evidence="8 17" id="KW-0472">Membrane</keyword>
<feature type="transmembrane region" description="Helical" evidence="17">
    <location>
        <begin position="198"/>
        <end position="216"/>
    </location>
</feature>
<feature type="transmembrane region" description="Helical" evidence="17">
    <location>
        <begin position="80"/>
        <end position="97"/>
    </location>
</feature>
<feature type="transmembrane region" description="Helical" evidence="17">
    <location>
        <begin position="54"/>
        <end position="73"/>
    </location>
</feature>
<evidence type="ECO:0000256" key="4">
    <source>
        <dbReference type="ARBA" id="ARBA00022692"/>
    </source>
</evidence>
<evidence type="ECO:0000256" key="3">
    <source>
        <dbReference type="ARBA" id="ARBA00022679"/>
    </source>
</evidence>
<dbReference type="PANTHER" id="PTHR30474:SF2">
    <property type="entry name" value="PEPTIDOGLYCAN GLYCOSYLTRANSFERASE FTSW-RELATED"/>
    <property type="match status" value="1"/>
</dbReference>
<dbReference type="GO" id="GO:0005886">
    <property type="term" value="C:plasma membrane"/>
    <property type="evidence" value="ECO:0007669"/>
    <property type="project" value="TreeGrafter"/>
</dbReference>
<dbReference type="GO" id="GO:0051301">
    <property type="term" value="P:cell division"/>
    <property type="evidence" value="ECO:0007669"/>
    <property type="project" value="UniProtKB-KW"/>
</dbReference>
<name>A0A0R2CBS0_9LACO</name>
<keyword evidence="6" id="KW-0573">Peptidoglycan synthesis</keyword>
<dbReference type="GO" id="GO:0009252">
    <property type="term" value="P:peptidoglycan biosynthetic process"/>
    <property type="evidence" value="ECO:0007669"/>
    <property type="project" value="UniProtKB-KW"/>
</dbReference>
<dbReference type="eggNOG" id="COG0772">
    <property type="taxonomic scope" value="Bacteria"/>
</dbReference>
<sequence length="393" mass="43880">MIKKIKIKLRYFDFYLFIPYIILCLVGTVMVYSASSINLSYAGMTTNFYLERQLIYVFLGLICFSLTMLLKLANFTSKKFIIGGFWIIAGLLAYAKFMTKAVNGANGWINFKLFSLQPAELCKLYLVLFVAQILARREYFSLDNKIGGYRNWKPWLLVAILLIMILIEPDLGGFAINLTIVSLMILANTAALKSVKQAFSWLAVWAGTIIILLVVLRKWNPVAGTKYTYMYSRLTAFYNPFKVASDSGQQLINSYYAISNGGLFGLGLGNSIQKRGYLPEPYTDFILAVTSEELGAIGVACILALICWLTLRMFLIGIRAKNTYSALICYGIGTFFAVETFFNLGAVTGLLPITGVTFPFVSYGGSSMLVLSLALGIVMNISIHQRQVKFNKK</sequence>
<accession>A0A0R2CBS0</accession>
<keyword evidence="3" id="KW-0808">Transferase</keyword>
<comment type="caution">
    <text evidence="18">The sequence shown here is derived from an EMBL/GenBank/DDBJ whole genome shotgun (WGS) entry which is preliminary data.</text>
</comment>
<dbReference type="GO" id="GO:0008955">
    <property type="term" value="F:peptidoglycan glycosyltransferase activity"/>
    <property type="evidence" value="ECO:0007669"/>
    <property type="project" value="UniProtKB-EC"/>
</dbReference>
<keyword evidence="18" id="KW-0131">Cell cycle</keyword>
<feature type="transmembrane region" description="Helical" evidence="17">
    <location>
        <begin position="327"/>
        <end position="354"/>
    </location>
</feature>
<keyword evidence="4 17" id="KW-0812">Transmembrane</keyword>
<evidence type="ECO:0000256" key="14">
    <source>
        <dbReference type="ARBA" id="ARBA00044770"/>
    </source>
</evidence>
<evidence type="ECO:0000256" key="2">
    <source>
        <dbReference type="ARBA" id="ARBA00022676"/>
    </source>
</evidence>
<dbReference type="PANTHER" id="PTHR30474">
    <property type="entry name" value="CELL CYCLE PROTEIN"/>
    <property type="match status" value="1"/>
</dbReference>
<dbReference type="RefSeq" id="WP_010580129.1">
    <property type="nucleotide sequence ID" value="NZ_AHYZ01000061.1"/>
</dbReference>
<feature type="transmembrane region" description="Helical" evidence="17">
    <location>
        <begin position="12"/>
        <end position="34"/>
    </location>
</feature>
<keyword evidence="7 17" id="KW-1133">Transmembrane helix</keyword>
<evidence type="ECO:0000256" key="7">
    <source>
        <dbReference type="ARBA" id="ARBA00022989"/>
    </source>
</evidence>
<comment type="subcellular location">
    <subcellularLocation>
        <location evidence="1">Membrane</location>
        <topology evidence="1">Multi-pass membrane protein</topology>
    </subcellularLocation>
</comment>
<keyword evidence="5" id="KW-0133">Cell shape</keyword>
<gene>
    <name evidence="18" type="ORF">FD21_GL000101</name>
</gene>
<evidence type="ECO:0000256" key="1">
    <source>
        <dbReference type="ARBA" id="ARBA00004141"/>
    </source>
</evidence>
<comment type="function">
    <text evidence="16">Peptidoglycan polymerase that is essential for cell division.</text>
</comment>
<dbReference type="EC" id="2.4.99.28" evidence="14"/>
<keyword evidence="19" id="KW-1185">Reference proteome</keyword>
<evidence type="ECO:0000256" key="15">
    <source>
        <dbReference type="ARBA" id="ARBA00049902"/>
    </source>
</evidence>
<dbReference type="Pfam" id="PF01098">
    <property type="entry name" value="FTSW_RODA_SPOVE"/>
    <property type="match status" value="1"/>
</dbReference>
<dbReference type="PATRIC" id="fig|1133569.4.peg.101"/>